<dbReference type="Proteomes" id="UP000828390">
    <property type="component" value="Unassembled WGS sequence"/>
</dbReference>
<accession>A0A9D4QT81</accession>
<reference evidence="1" key="1">
    <citation type="journal article" date="2019" name="bioRxiv">
        <title>The Genome of the Zebra Mussel, Dreissena polymorpha: A Resource for Invasive Species Research.</title>
        <authorList>
            <person name="McCartney M.A."/>
            <person name="Auch B."/>
            <person name="Kono T."/>
            <person name="Mallez S."/>
            <person name="Zhang Y."/>
            <person name="Obille A."/>
            <person name="Becker A."/>
            <person name="Abrahante J.E."/>
            <person name="Garbe J."/>
            <person name="Badalamenti J.P."/>
            <person name="Herman A."/>
            <person name="Mangelson H."/>
            <person name="Liachko I."/>
            <person name="Sullivan S."/>
            <person name="Sone E.D."/>
            <person name="Koren S."/>
            <person name="Silverstein K.A.T."/>
            <person name="Beckman K.B."/>
            <person name="Gohl D.M."/>
        </authorList>
    </citation>
    <scope>NUCLEOTIDE SEQUENCE</scope>
    <source>
        <strain evidence="1">Duluth1</strain>
        <tissue evidence="1">Whole animal</tissue>
    </source>
</reference>
<evidence type="ECO:0000313" key="1">
    <source>
        <dbReference type="EMBL" id="KAH3841802.1"/>
    </source>
</evidence>
<comment type="caution">
    <text evidence="1">The sequence shown here is derived from an EMBL/GenBank/DDBJ whole genome shotgun (WGS) entry which is preliminary data.</text>
</comment>
<dbReference type="AlphaFoldDB" id="A0A9D4QT81"/>
<proteinExistence type="predicted"/>
<organism evidence="1 2">
    <name type="scientific">Dreissena polymorpha</name>
    <name type="common">Zebra mussel</name>
    <name type="synonym">Mytilus polymorpha</name>
    <dbReference type="NCBI Taxonomy" id="45954"/>
    <lineage>
        <taxon>Eukaryota</taxon>
        <taxon>Metazoa</taxon>
        <taxon>Spiralia</taxon>
        <taxon>Lophotrochozoa</taxon>
        <taxon>Mollusca</taxon>
        <taxon>Bivalvia</taxon>
        <taxon>Autobranchia</taxon>
        <taxon>Heteroconchia</taxon>
        <taxon>Euheterodonta</taxon>
        <taxon>Imparidentia</taxon>
        <taxon>Neoheterodontei</taxon>
        <taxon>Myida</taxon>
        <taxon>Dreissenoidea</taxon>
        <taxon>Dreissenidae</taxon>
        <taxon>Dreissena</taxon>
    </lineage>
</organism>
<name>A0A9D4QT81_DREPO</name>
<dbReference type="EMBL" id="JAIWYP010000004">
    <property type="protein sequence ID" value="KAH3841802.1"/>
    <property type="molecule type" value="Genomic_DNA"/>
</dbReference>
<protein>
    <submittedName>
        <fullName evidence="1">Uncharacterized protein</fullName>
    </submittedName>
</protein>
<evidence type="ECO:0000313" key="2">
    <source>
        <dbReference type="Proteomes" id="UP000828390"/>
    </source>
</evidence>
<reference evidence="1" key="2">
    <citation type="submission" date="2020-11" db="EMBL/GenBank/DDBJ databases">
        <authorList>
            <person name="McCartney M.A."/>
            <person name="Auch B."/>
            <person name="Kono T."/>
            <person name="Mallez S."/>
            <person name="Becker A."/>
            <person name="Gohl D.M."/>
            <person name="Silverstein K.A.T."/>
            <person name="Koren S."/>
            <person name="Bechman K.B."/>
            <person name="Herman A."/>
            <person name="Abrahante J.E."/>
            <person name="Garbe J."/>
        </authorList>
    </citation>
    <scope>NUCLEOTIDE SEQUENCE</scope>
    <source>
        <strain evidence="1">Duluth1</strain>
        <tissue evidence="1">Whole animal</tissue>
    </source>
</reference>
<gene>
    <name evidence="1" type="ORF">DPMN_115282</name>
</gene>
<sequence length="113" mass="12505">MIAARGKNLFTAPGHITADTDGEYEVGRSEVITTDNDFVTTDVEEESGDEVTQIEDAKKKMLLEQHLNAARAAYCCSSSNLQVEQHLNAARAAKFLLEQQYAARAAFIFRISH</sequence>
<keyword evidence="2" id="KW-1185">Reference proteome</keyword>